<dbReference type="Pfam" id="PF00027">
    <property type="entry name" value="cNMP_binding"/>
    <property type="match status" value="1"/>
</dbReference>
<evidence type="ECO:0000259" key="1">
    <source>
        <dbReference type="Pfam" id="PF00027"/>
    </source>
</evidence>
<dbReference type="Proteomes" id="UP000190813">
    <property type="component" value="Unassembled WGS sequence"/>
</dbReference>
<dbReference type="InterPro" id="IPR014710">
    <property type="entry name" value="RmlC-like_jellyroll"/>
</dbReference>
<gene>
    <name evidence="2" type="ORF">BAZ10_01100</name>
</gene>
<dbReference type="AlphaFoldDB" id="A0A1T3MMW8"/>
<reference evidence="2 3" key="1">
    <citation type="submission" date="2016-06" db="EMBL/GenBank/DDBJ databases">
        <title>Revisiting the taxonomy of the Elizabethkingia Genus based on Whole-Genome Sequencing, Optical Mapping, and MALDI-TOF.</title>
        <authorList>
            <person name="Nicholson A.C."/>
        </authorList>
    </citation>
    <scope>NUCLEOTIDE SEQUENCE [LARGE SCALE GENOMIC DNA]</scope>
    <source>
        <strain evidence="2 3">G4070</strain>
    </source>
</reference>
<dbReference type="RefSeq" id="WP_078771473.1">
    <property type="nucleotide sequence ID" value="NZ_CBCSBR010000006.1"/>
</dbReference>
<organism evidence="2 3">
    <name type="scientific">Elizabethkingia occulta</name>
    <dbReference type="NCBI Taxonomy" id="1867263"/>
    <lineage>
        <taxon>Bacteria</taxon>
        <taxon>Pseudomonadati</taxon>
        <taxon>Bacteroidota</taxon>
        <taxon>Flavobacteriia</taxon>
        <taxon>Flavobacteriales</taxon>
        <taxon>Weeksellaceae</taxon>
        <taxon>Elizabethkingia</taxon>
    </lineage>
</organism>
<dbReference type="InterPro" id="IPR018490">
    <property type="entry name" value="cNMP-bd_dom_sf"/>
</dbReference>
<keyword evidence="3" id="KW-1185">Reference proteome</keyword>
<proteinExistence type="predicted"/>
<evidence type="ECO:0000313" key="3">
    <source>
        <dbReference type="Proteomes" id="UP000190813"/>
    </source>
</evidence>
<comment type="caution">
    <text evidence="2">The sequence shown here is derived from an EMBL/GenBank/DDBJ whole genome shotgun (WGS) entry which is preliminary data.</text>
</comment>
<evidence type="ECO:0000313" key="2">
    <source>
        <dbReference type="EMBL" id="OPC65866.1"/>
    </source>
</evidence>
<dbReference type="EMBL" id="MAHX01000013">
    <property type="protein sequence ID" value="OPC65866.1"/>
    <property type="molecule type" value="Genomic_DNA"/>
</dbReference>
<name>A0A1T3MMW8_9FLAO</name>
<dbReference type="CDD" id="cd00038">
    <property type="entry name" value="CAP_ED"/>
    <property type="match status" value="1"/>
</dbReference>
<protein>
    <submittedName>
        <fullName evidence="2">cAMP-binding protein</fullName>
    </submittedName>
</protein>
<dbReference type="Gene3D" id="2.60.120.10">
    <property type="entry name" value="Jelly Rolls"/>
    <property type="match status" value="1"/>
</dbReference>
<feature type="domain" description="Cyclic nucleotide-binding" evidence="1">
    <location>
        <begin position="31"/>
        <end position="116"/>
    </location>
</feature>
<dbReference type="SUPFAM" id="SSF51206">
    <property type="entry name" value="cAMP-binding domain-like"/>
    <property type="match status" value="1"/>
</dbReference>
<dbReference type="InterPro" id="IPR000595">
    <property type="entry name" value="cNMP-bd_dom"/>
</dbReference>
<accession>A0A1T3MMW8</accession>
<sequence>MENHPLIEVINKTTPFEEEDIRLFLSVFEEKKFKKNTLLLEAGKTAHEAFFVTKGALRQYYINEEGHERVCYFAFENEFLTDLESFSRQIPATSFIITQEETTCLVTSCTNLANAMRASENIATFFKVIVENVATESMRRTKSLLSFSPEKQFLELIQEKPQILQRIPQRYIAQYLGIAPESLSRIRKRLIQS</sequence>